<accession>A0A8U8AWY5</accession>
<sequence length="555" mass="61351">MVPPTLELAARSGKMAAPRAAWNGRDEPWNRLDVPWPANSATVPLAAQHPAVRLLSALRRRCDISGKRLSGPGLAAEGRVLHAVLYVYHSRLLRHRPYLALQQVEQCLKRLWKMNLVGCLETLVGLIPKKNASKAQAECLVPSQPILETVALKVLGGCKLILRLLDCCCKAFLLSVKHLCSKEFILLNTVALGLLSRLWIQYRCVLQTLMSLYSALSTMLHLVSETQKTPYIKGFTFPSDVGDFLGVNVSSEAKKQKAKMLTAKKSTSWMKKFFPAMPEAVSKVGKKRKSETCTSAVRNCSILCPVDIGETVVVPTARRGKHPEFDVKSLLRPSRHPTQEGLSIASTPFQAKASPLLSQIVKSQHTGSLVQMVQTAASFGELSEALRKAILWCKTNKFKSEAYFLRNKLLKSNRLHHVEAQGCSLKKKLHCVKTSVCKYLLYGSQHTRWPRQHLQARFCRRRIRSSALLKTAPKTGGQKPPELFGVCEKSASLILPAYQDGSPSQEEHSSIDTGHVRLSTTGTPKQLLLEGSPGLVWKEAAENTDIDSIFAAIGV</sequence>
<reference evidence="1" key="1">
    <citation type="submission" date="2020-02" db="EMBL/GenBank/DDBJ databases">
        <authorList>
            <person name="Enbody D E."/>
            <person name="Pettersson E M."/>
        </authorList>
    </citation>
    <scope>NUCLEOTIDE SEQUENCE [LARGE SCALE GENOMIC DNA]</scope>
</reference>
<dbReference type="Ensembl" id="ENSCPVT00000000123.2">
    <property type="protein sequence ID" value="ENSCPVP00000000121.2"/>
    <property type="gene ID" value="ENSCPVG00000000085.2"/>
</dbReference>
<proteinExistence type="predicted"/>
<dbReference type="PANTHER" id="PTHR34761:SF1">
    <property type="entry name" value="NUCLEOLUS AND NEURAL PROGENITOR PROTEIN"/>
    <property type="match status" value="1"/>
</dbReference>
<dbReference type="Pfam" id="PF14780">
    <property type="entry name" value="NEPRO_N"/>
    <property type="match status" value="1"/>
</dbReference>
<name>A0A8C3M2Q9_GEOPR</name>
<evidence type="ECO:0000313" key="2">
    <source>
        <dbReference type="Proteomes" id="UP000694382"/>
    </source>
</evidence>
<dbReference type="AlphaFoldDB" id="A0A8C3M2Q9"/>
<reference evidence="1" key="3">
    <citation type="submission" date="2025-09" db="UniProtKB">
        <authorList>
            <consortium name="Ensembl"/>
        </authorList>
    </citation>
    <scope>IDENTIFICATION</scope>
</reference>
<dbReference type="GO" id="GO:0045747">
    <property type="term" value="P:positive regulation of Notch signaling pathway"/>
    <property type="evidence" value="ECO:0007669"/>
    <property type="project" value="TreeGrafter"/>
</dbReference>
<reference evidence="1" key="2">
    <citation type="submission" date="2025-08" db="UniProtKB">
        <authorList>
            <consortium name="Ensembl"/>
        </authorList>
    </citation>
    <scope>IDENTIFICATION</scope>
</reference>
<accession>A0A8C3M2Q9</accession>
<dbReference type="InterPro" id="IPR052835">
    <property type="entry name" value="Nepro"/>
</dbReference>
<protein>
    <submittedName>
        <fullName evidence="1">Uncharacterized protein</fullName>
    </submittedName>
</protein>
<dbReference type="GO" id="GO:0005634">
    <property type="term" value="C:nucleus"/>
    <property type="evidence" value="ECO:0007669"/>
    <property type="project" value="TreeGrafter"/>
</dbReference>
<evidence type="ECO:0000313" key="1">
    <source>
        <dbReference type="Ensembl" id="ENSCPVP00000000121.2"/>
    </source>
</evidence>
<keyword evidence="2" id="KW-1185">Reference proteome</keyword>
<dbReference type="InterPro" id="IPR027951">
    <property type="entry name" value="Nepro_N"/>
</dbReference>
<dbReference type="PANTHER" id="PTHR34761">
    <property type="entry name" value="NUCLEOLUS AND NEURAL PROGENITOR PROTEIN"/>
    <property type="match status" value="1"/>
</dbReference>
<organism evidence="1 2">
    <name type="scientific">Geospiza parvula</name>
    <name type="common">Small tree-finch</name>
    <name type="synonym">Camarhynchus parvulus</name>
    <dbReference type="NCBI Taxonomy" id="87175"/>
    <lineage>
        <taxon>Eukaryota</taxon>
        <taxon>Metazoa</taxon>
        <taxon>Chordata</taxon>
        <taxon>Craniata</taxon>
        <taxon>Vertebrata</taxon>
        <taxon>Euteleostomi</taxon>
        <taxon>Archelosauria</taxon>
        <taxon>Archosauria</taxon>
        <taxon>Dinosauria</taxon>
        <taxon>Saurischia</taxon>
        <taxon>Theropoda</taxon>
        <taxon>Coelurosauria</taxon>
        <taxon>Aves</taxon>
        <taxon>Neognathae</taxon>
        <taxon>Neoaves</taxon>
        <taxon>Telluraves</taxon>
        <taxon>Australaves</taxon>
        <taxon>Passeriformes</taxon>
        <taxon>Thraupidae</taxon>
        <taxon>Camarhynchus</taxon>
    </lineage>
</organism>
<dbReference type="Proteomes" id="UP000694382">
    <property type="component" value="Chromosome 1"/>
</dbReference>